<evidence type="ECO:0000313" key="2">
    <source>
        <dbReference type="EMBL" id="KKL09443.1"/>
    </source>
</evidence>
<dbReference type="AlphaFoldDB" id="A0A0F9DBL3"/>
<accession>A0A0F9DBL3</accession>
<dbReference type="EMBL" id="LAZR01042479">
    <property type="protein sequence ID" value="KKL09443.1"/>
    <property type="molecule type" value="Genomic_DNA"/>
</dbReference>
<protein>
    <submittedName>
        <fullName evidence="2">Uncharacterized protein</fullName>
    </submittedName>
</protein>
<feature type="compositionally biased region" description="Basic and acidic residues" evidence="1">
    <location>
        <begin position="11"/>
        <end position="21"/>
    </location>
</feature>
<organism evidence="2">
    <name type="scientific">marine sediment metagenome</name>
    <dbReference type="NCBI Taxonomy" id="412755"/>
    <lineage>
        <taxon>unclassified sequences</taxon>
        <taxon>metagenomes</taxon>
        <taxon>ecological metagenomes</taxon>
    </lineage>
</organism>
<gene>
    <name evidence="2" type="ORF">LCGC14_2565790</name>
</gene>
<evidence type="ECO:0000256" key="1">
    <source>
        <dbReference type="SAM" id="MobiDB-lite"/>
    </source>
</evidence>
<comment type="caution">
    <text evidence="2">The sequence shown here is derived from an EMBL/GenBank/DDBJ whole genome shotgun (WGS) entry which is preliminary data.</text>
</comment>
<proteinExistence type="predicted"/>
<name>A0A0F9DBL3_9ZZZZ</name>
<reference evidence="2" key="1">
    <citation type="journal article" date="2015" name="Nature">
        <title>Complex archaea that bridge the gap between prokaryotes and eukaryotes.</title>
        <authorList>
            <person name="Spang A."/>
            <person name="Saw J.H."/>
            <person name="Jorgensen S.L."/>
            <person name="Zaremba-Niedzwiedzka K."/>
            <person name="Martijn J."/>
            <person name="Lind A.E."/>
            <person name="van Eijk R."/>
            <person name="Schleper C."/>
            <person name="Guy L."/>
            <person name="Ettema T.J."/>
        </authorList>
    </citation>
    <scope>NUCLEOTIDE SEQUENCE</scope>
</reference>
<feature type="region of interest" description="Disordered" evidence="1">
    <location>
        <begin position="1"/>
        <end position="21"/>
    </location>
</feature>
<sequence>MMHGMSYSKMSAEDKKYHTESDVRTLVEAGEIKKDKARYKRAMAKVKEQQEALKYVGMDMGEMSYAQYSKARKSMAA</sequence>